<feature type="chain" id="PRO_5025466718" evidence="1">
    <location>
        <begin position="31"/>
        <end position="464"/>
    </location>
</feature>
<dbReference type="InterPro" id="IPR019546">
    <property type="entry name" value="TAT_signal_bac_arc"/>
</dbReference>
<dbReference type="SUPFAM" id="SSF53850">
    <property type="entry name" value="Periplasmic binding protein-like II"/>
    <property type="match status" value="1"/>
</dbReference>
<accession>A0A6B1DCK8</accession>
<evidence type="ECO:0000256" key="1">
    <source>
        <dbReference type="SAM" id="SignalP"/>
    </source>
</evidence>
<dbReference type="InterPro" id="IPR050490">
    <property type="entry name" value="Bact_solute-bd_prot1"/>
</dbReference>
<dbReference type="InterPro" id="IPR006059">
    <property type="entry name" value="SBP"/>
</dbReference>
<dbReference type="InterPro" id="IPR006311">
    <property type="entry name" value="TAT_signal"/>
</dbReference>
<sequence>MQRTLSRRDFLKTAALTGGATALAACVAPAAPDSEGAESEVAMAPVEIQWWSFPLGLPGDILPHGTWEQERADEYSDMTEGVTISYQAVGWDSIVKVQTSIASGNPPHTVLRASVDGIIQALQSDVAVEIELPQEFQDDLPAGWYEGMHFRGKNYMVPFYTLANGMALNLDIVAEAGVDHLLPQAPERTWNFDDYLTMMQACTFERDDGSQVWGAVFSAAETNPFFYWPDQVLSWNWGTDTVELRDGQWVCKLAEEEGIAWLQWLQDLYFVHGVIPNPNGLSASRWDYFFQKSLLGGIGPSIGWSQRPGVEVDPDTLVVTDTERDIRWIFVQPPTNPGVPHSLYWGGPMLDVNSIVYRAGGANEIGPSIDFALWLSNRENQKWIAQYLLPARVSAVEGVTNPMLEWHYEHYIPYGRQRASAHGGRARETVEQLELVHQKIFLPVPPEEAVQDFCTTIANLEWYV</sequence>
<reference evidence="2" key="1">
    <citation type="submission" date="2019-09" db="EMBL/GenBank/DDBJ databases">
        <title>Characterisation of the sponge microbiome using genome-centric metagenomics.</title>
        <authorList>
            <person name="Engelberts J.P."/>
            <person name="Robbins S.J."/>
            <person name="De Goeij J.M."/>
            <person name="Aranda M."/>
            <person name="Bell S.C."/>
            <person name="Webster N.S."/>
        </authorList>
    </citation>
    <scope>NUCLEOTIDE SEQUENCE</scope>
    <source>
        <strain evidence="2">SB0661_bin_32</strain>
    </source>
</reference>
<dbReference type="Pfam" id="PF10518">
    <property type="entry name" value="TAT_signal"/>
    <property type="match status" value="1"/>
</dbReference>
<dbReference type="Pfam" id="PF01547">
    <property type="entry name" value="SBP_bac_1"/>
    <property type="match status" value="1"/>
</dbReference>
<dbReference type="PANTHER" id="PTHR43649">
    <property type="entry name" value="ARABINOSE-BINDING PROTEIN-RELATED"/>
    <property type="match status" value="1"/>
</dbReference>
<feature type="signal peptide" evidence="1">
    <location>
        <begin position="1"/>
        <end position="30"/>
    </location>
</feature>
<name>A0A6B1DCK8_9CHLR</name>
<gene>
    <name evidence="2" type="ORF">F4X14_19890</name>
</gene>
<comment type="caution">
    <text evidence="2">The sequence shown here is derived from an EMBL/GenBank/DDBJ whole genome shotgun (WGS) entry which is preliminary data.</text>
</comment>
<dbReference type="Gene3D" id="3.40.190.10">
    <property type="entry name" value="Periplasmic binding protein-like II"/>
    <property type="match status" value="1"/>
</dbReference>
<dbReference type="AlphaFoldDB" id="A0A6B1DCK8"/>
<dbReference type="PANTHER" id="PTHR43649:SF12">
    <property type="entry name" value="DIACETYLCHITOBIOSE BINDING PROTEIN DASA"/>
    <property type="match status" value="1"/>
</dbReference>
<proteinExistence type="predicted"/>
<protein>
    <submittedName>
        <fullName evidence="2">Extracellular solute-binding protein</fullName>
    </submittedName>
</protein>
<dbReference type="PROSITE" id="PS51318">
    <property type="entry name" value="TAT"/>
    <property type="match status" value="1"/>
</dbReference>
<evidence type="ECO:0000313" key="2">
    <source>
        <dbReference type="EMBL" id="MYC97224.1"/>
    </source>
</evidence>
<dbReference type="NCBIfam" id="TIGR01409">
    <property type="entry name" value="TAT_signal_seq"/>
    <property type="match status" value="1"/>
</dbReference>
<keyword evidence="1" id="KW-0732">Signal</keyword>
<organism evidence="2">
    <name type="scientific">Caldilineaceae bacterium SB0661_bin_32</name>
    <dbReference type="NCBI Taxonomy" id="2605255"/>
    <lineage>
        <taxon>Bacteria</taxon>
        <taxon>Bacillati</taxon>
        <taxon>Chloroflexota</taxon>
        <taxon>Caldilineae</taxon>
        <taxon>Caldilineales</taxon>
        <taxon>Caldilineaceae</taxon>
    </lineage>
</organism>
<dbReference type="EMBL" id="VXMH01000108">
    <property type="protein sequence ID" value="MYC97224.1"/>
    <property type="molecule type" value="Genomic_DNA"/>
</dbReference>
<dbReference type="PROSITE" id="PS51257">
    <property type="entry name" value="PROKAR_LIPOPROTEIN"/>
    <property type="match status" value="1"/>
</dbReference>